<evidence type="ECO:0000313" key="2">
    <source>
        <dbReference type="EMBL" id="KAF6747288.1"/>
    </source>
</evidence>
<name>A0A8H6LX60_9AGAR</name>
<organism evidence="2 3">
    <name type="scientific">Ephemerocybe angulata</name>
    <dbReference type="NCBI Taxonomy" id="980116"/>
    <lineage>
        <taxon>Eukaryota</taxon>
        <taxon>Fungi</taxon>
        <taxon>Dikarya</taxon>
        <taxon>Basidiomycota</taxon>
        <taxon>Agaricomycotina</taxon>
        <taxon>Agaricomycetes</taxon>
        <taxon>Agaricomycetidae</taxon>
        <taxon>Agaricales</taxon>
        <taxon>Agaricineae</taxon>
        <taxon>Psathyrellaceae</taxon>
        <taxon>Ephemerocybe</taxon>
    </lineage>
</organism>
<dbReference type="AlphaFoldDB" id="A0A8H6LX60"/>
<protein>
    <submittedName>
        <fullName evidence="2">Uncharacterized protein</fullName>
    </submittedName>
</protein>
<dbReference type="EMBL" id="JACGCI010000083">
    <property type="protein sequence ID" value="KAF6747288.1"/>
    <property type="molecule type" value="Genomic_DNA"/>
</dbReference>
<comment type="caution">
    <text evidence="2">The sequence shown here is derived from an EMBL/GenBank/DDBJ whole genome shotgun (WGS) entry which is preliminary data.</text>
</comment>
<feature type="region of interest" description="Disordered" evidence="1">
    <location>
        <begin position="1"/>
        <end position="51"/>
    </location>
</feature>
<accession>A0A8H6LX60</accession>
<proteinExistence type="predicted"/>
<dbReference type="Proteomes" id="UP000521943">
    <property type="component" value="Unassembled WGS sequence"/>
</dbReference>
<evidence type="ECO:0000256" key="1">
    <source>
        <dbReference type="SAM" id="MobiDB-lite"/>
    </source>
</evidence>
<gene>
    <name evidence="2" type="ORF">DFP72DRAFT_920396</name>
</gene>
<keyword evidence="3" id="KW-1185">Reference proteome</keyword>
<sequence length="282" mass="30599">MSTATTPSRARRRTSATTSAQPCVVDAGPRDPALSNDRPAGVDADDYNPPPGVLRLTISTQGGGTELALIPFPETYEDAQRAAVDVLAPHLQGVSPENVELRGVIQDRDGSWTTAAIRPRDWNTIVPTCYNEVMVASHGMRDSLQDARGEEDETPFIYGRLFVTAGTMNGGLLTWTLASNWGTITRPACYEDALSLIEREANPDHYDSKRLKQATRPGDTTGPWSIPRDGSVKMCTFPTVDLSFNRPSTQVWLPLPAAAYTSPACWRRNMPGPEGLIGVACI</sequence>
<dbReference type="OrthoDB" id="3063824at2759"/>
<evidence type="ECO:0000313" key="3">
    <source>
        <dbReference type="Proteomes" id="UP000521943"/>
    </source>
</evidence>
<reference evidence="2 3" key="1">
    <citation type="submission" date="2020-07" db="EMBL/GenBank/DDBJ databases">
        <title>Comparative genomics of pyrophilous fungi reveals a link between fire events and developmental genes.</title>
        <authorList>
            <consortium name="DOE Joint Genome Institute"/>
            <person name="Steindorff A.S."/>
            <person name="Carver A."/>
            <person name="Calhoun S."/>
            <person name="Stillman K."/>
            <person name="Liu H."/>
            <person name="Lipzen A."/>
            <person name="Pangilinan J."/>
            <person name="Labutti K."/>
            <person name="Bruns T.D."/>
            <person name="Grigoriev I.V."/>
        </authorList>
    </citation>
    <scope>NUCLEOTIDE SEQUENCE [LARGE SCALE GENOMIC DNA]</scope>
    <source>
        <strain evidence="2 3">CBS 144469</strain>
    </source>
</reference>